<dbReference type="KEGG" id="psti:SOO65_07390"/>
<feature type="chain" id="PRO_5043567764" description="IgGFc-binding protein N-terminal domain-containing protein" evidence="1">
    <location>
        <begin position="18"/>
        <end position="412"/>
    </location>
</feature>
<proteinExistence type="predicted"/>
<evidence type="ECO:0000313" key="2">
    <source>
        <dbReference type="EMBL" id="WPU66566.1"/>
    </source>
</evidence>
<dbReference type="RefSeq" id="WP_321398909.1">
    <property type="nucleotide sequence ID" value="NZ_CP139487.1"/>
</dbReference>
<evidence type="ECO:0000256" key="1">
    <source>
        <dbReference type="SAM" id="SignalP"/>
    </source>
</evidence>
<dbReference type="Proteomes" id="UP001324634">
    <property type="component" value="Chromosome"/>
</dbReference>
<evidence type="ECO:0008006" key="4">
    <source>
        <dbReference type="Google" id="ProtNLM"/>
    </source>
</evidence>
<sequence>MNKFLALLVFTSMTALAQEKGPVTPTSVTYTFNSAQLTMFNDDNYGLFRDPIQHTFRKSDPDFGNAEINDVTVGFGRYKSISLCFSTTVSMTFNGEKYNGRDGTNIDQGDLIYGQANGTVSTVNPGAVHPIQLIMGGQSQWCTSTYFKKPLCVVGPGTNTCEIGDDIYSSEGKININTGELDLGMGAPIKLQISFLMDMLNGVIINADTGEVTTAPAVKIVMGKPGAAIHLGKWDTNGATDVSMIFSNDKTLLSVMSSEYPGTHSQGFCSGQSNAYVTSVPFASSLPTNSINFITYFDDVTGKVAYPNISSCMDENNCNPVGFNLFSDVIQEVSQVASVECVDENDADIPPVLLQYGYLSVGSGEVGGPQNLAVQRIVDPTNLFGICTPSSTGYLVGKTGVCSFVGSDVNGY</sequence>
<dbReference type="AlphaFoldDB" id="A0AAX4HTL3"/>
<keyword evidence="1" id="KW-0732">Signal</keyword>
<reference evidence="2 3" key="1">
    <citation type="submission" date="2023-11" db="EMBL/GenBank/DDBJ databases">
        <title>Peredibacter starrii A3.12.</title>
        <authorList>
            <person name="Mitchell R.J."/>
        </authorList>
    </citation>
    <scope>NUCLEOTIDE SEQUENCE [LARGE SCALE GENOMIC DNA]</scope>
    <source>
        <strain evidence="2 3">A3.12</strain>
    </source>
</reference>
<feature type="signal peptide" evidence="1">
    <location>
        <begin position="1"/>
        <end position="17"/>
    </location>
</feature>
<keyword evidence="3" id="KW-1185">Reference proteome</keyword>
<evidence type="ECO:0000313" key="3">
    <source>
        <dbReference type="Proteomes" id="UP001324634"/>
    </source>
</evidence>
<protein>
    <recommendedName>
        <fullName evidence="4">IgGFc-binding protein N-terminal domain-containing protein</fullName>
    </recommendedName>
</protein>
<organism evidence="2 3">
    <name type="scientific">Peredibacter starrii</name>
    <dbReference type="NCBI Taxonomy" id="28202"/>
    <lineage>
        <taxon>Bacteria</taxon>
        <taxon>Pseudomonadati</taxon>
        <taxon>Bdellovibrionota</taxon>
        <taxon>Bacteriovoracia</taxon>
        <taxon>Bacteriovoracales</taxon>
        <taxon>Bacteriovoracaceae</taxon>
        <taxon>Peredibacter</taxon>
    </lineage>
</organism>
<accession>A0AAX4HTL3</accession>
<name>A0AAX4HTL3_9BACT</name>
<gene>
    <name evidence="2" type="ORF">SOO65_07390</name>
</gene>
<dbReference type="EMBL" id="CP139487">
    <property type="protein sequence ID" value="WPU66566.1"/>
    <property type="molecule type" value="Genomic_DNA"/>
</dbReference>